<sequence length="307" mass="35067">MADGSNSQNHTPNFTHFQGFWCRPEFVSNIISFQNHFQALDDDIVLASKPKAGTTWLKSLAFTILNRHCFPLSDSPLKTTNPHDLVPYFEMTHYSNGRLPDFAGISSPRLFATHLPYHALPESIKQSNARIVYIARNPLDIMVSMWHFQRSKPERADWPLDECFQQFCRGEEEFGGFWDHVPGYRTQSMENPKKVLFLKYKEMKGNPVVEIKKMAEFMGCPFSVEEEKEGAIEEIAEFCSLSSLKNLEVNKSGTLKAVSWNRPTKSFFRKGEAGDYVNHPSPSAVERYSKLVEEKLSGSGLTFKMCC</sequence>
<comment type="similarity">
    <text evidence="1 3">Belongs to the sulfotransferase 1 family.</text>
</comment>
<comment type="caution">
    <text evidence="5">The sequence shown here is derived from an EMBL/GenBank/DDBJ whole genome shotgun (WGS) entry which is preliminary data.</text>
</comment>
<keyword evidence="6" id="KW-1185">Reference proteome</keyword>
<dbReference type="GO" id="GO:0008146">
    <property type="term" value="F:sulfotransferase activity"/>
    <property type="evidence" value="ECO:0007669"/>
    <property type="project" value="InterPro"/>
</dbReference>
<protein>
    <recommendedName>
        <fullName evidence="3">Sulfotransferase</fullName>
        <ecNumber evidence="3">2.8.2.-</ecNumber>
    </recommendedName>
</protein>
<dbReference type="EC" id="2.8.2.-" evidence="3"/>
<evidence type="ECO:0000259" key="4">
    <source>
        <dbReference type="Pfam" id="PF00685"/>
    </source>
</evidence>
<name>A0A9W7HM98_HIBTR</name>
<accession>A0A9W7HM98</accession>
<evidence type="ECO:0000256" key="2">
    <source>
        <dbReference type="ARBA" id="ARBA00022679"/>
    </source>
</evidence>
<evidence type="ECO:0000313" key="6">
    <source>
        <dbReference type="Proteomes" id="UP001165190"/>
    </source>
</evidence>
<dbReference type="OrthoDB" id="987709at2759"/>
<reference evidence="5" key="1">
    <citation type="submission" date="2023-05" db="EMBL/GenBank/DDBJ databases">
        <title>Genome and transcriptome analyses reveal genes involved in the formation of fine ridges on petal epidermal cells in Hibiscus trionum.</title>
        <authorList>
            <person name="Koshimizu S."/>
            <person name="Masuda S."/>
            <person name="Ishii T."/>
            <person name="Shirasu K."/>
            <person name="Hoshino A."/>
            <person name="Arita M."/>
        </authorList>
    </citation>
    <scope>NUCLEOTIDE SEQUENCE</scope>
    <source>
        <strain evidence="5">Hamamatsu line</strain>
    </source>
</reference>
<dbReference type="PANTHER" id="PTHR11783">
    <property type="entry name" value="SULFOTRANSFERASE SULT"/>
    <property type="match status" value="1"/>
</dbReference>
<evidence type="ECO:0000313" key="5">
    <source>
        <dbReference type="EMBL" id="GMI80429.1"/>
    </source>
</evidence>
<dbReference type="Proteomes" id="UP001165190">
    <property type="component" value="Unassembled WGS sequence"/>
</dbReference>
<evidence type="ECO:0000256" key="1">
    <source>
        <dbReference type="ARBA" id="ARBA00005771"/>
    </source>
</evidence>
<dbReference type="AlphaFoldDB" id="A0A9W7HM98"/>
<dbReference type="SUPFAM" id="SSF52540">
    <property type="entry name" value="P-loop containing nucleoside triphosphate hydrolases"/>
    <property type="match status" value="1"/>
</dbReference>
<dbReference type="InterPro" id="IPR000863">
    <property type="entry name" value="Sulfotransferase_dom"/>
</dbReference>
<dbReference type="Gene3D" id="3.40.50.300">
    <property type="entry name" value="P-loop containing nucleotide triphosphate hydrolases"/>
    <property type="match status" value="1"/>
</dbReference>
<organism evidence="5 6">
    <name type="scientific">Hibiscus trionum</name>
    <name type="common">Flower of an hour</name>
    <dbReference type="NCBI Taxonomy" id="183268"/>
    <lineage>
        <taxon>Eukaryota</taxon>
        <taxon>Viridiplantae</taxon>
        <taxon>Streptophyta</taxon>
        <taxon>Embryophyta</taxon>
        <taxon>Tracheophyta</taxon>
        <taxon>Spermatophyta</taxon>
        <taxon>Magnoliopsida</taxon>
        <taxon>eudicotyledons</taxon>
        <taxon>Gunneridae</taxon>
        <taxon>Pentapetalae</taxon>
        <taxon>rosids</taxon>
        <taxon>malvids</taxon>
        <taxon>Malvales</taxon>
        <taxon>Malvaceae</taxon>
        <taxon>Malvoideae</taxon>
        <taxon>Hibiscus</taxon>
    </lineage>
</organism>
<gene>
    <name evidence="5" type="ORF">HRI_001712200</name>
</gene>
<evidence type="ECO:0000256" key="3">
    <source>
        <dbReference type="RuleBase" id="RU361155"/>
    </source>
</evidence>
<dbReference type="EMBL" id="BSYR01000017">
    <property type="protein sequence ID" value="GMI80429.1"/>
    <property type="molecule type" value="Genomic_DNA"/>
</dbReference>
<proteinExistence type="inferred from homology"/>
<dbReference type="Pfam" id="PF00685">
    <property type="entry name" value="Sulfotransfer_1"/>
    <property type="match status" value="1"/>
</dbReference>
<dbReference type="InterPro" id="IPR027417">
    <property type="entry name" value="P-loop_NTPase"/>
</dbReference>
<keyword evidence="2 3" id="KW-0808">Transferase</keyword>
<feature type="domain" description="Sulfotransferase" evidence="4">
    <location>
        <begin position="41"/>
        <end position="300"/>
    </location>
</feature>